<comment type="caution">
    <text evidence="2">The sequence shown here is derived from an EMBL/GenBank/DDBJ whole genome shotgun (WGS) entry which is preliminary data.</text>
</comment>
<evidence type="ECO:0008006" key="4">
    <source>
        <dbReference type="Google" id="ProtNLM"/>
    </source>
</evidence>
<feature type="signal peptide" evidence="1">
    <location>
        <begin position="1"/>
        <end position="33"/>
    </location>
</feature>
<organism evidence="2 3">
    <name type="scientific">Agromyces rhizosphaerae</name>
    <dbReference type="NCBI Taxonomy" id="88374"/>
    <lineage>
        <taxon>Bacteria</taxon>
        <taxon>Bacillati</taxon>
        <taxon>Actinomycetota</taxon>
        <taxon>Actinomycetes</taxon>
        <taxon>Micrococcales</taxon>
        <taxon>Microbacteriaceae</taxon>
        <taxon>Agromyces</taxon>
    </lineage>
</organism>
<feature type="chain" id="PRO_5040883250" description="DUF3558 domain-containing protein" evidence="1">
    <location>
        <begin position="34"/>
        <end position="306"/>
    </location>
</feature>
<dbReference type="PROSITE" id="PS51257">
    <property type="entry name" value="PROKAR_LIPOPROTEIN"/>
    <property type="match status" value="1"/>
</dbReference>
<evidence type="ECO:0000313" key="3">
    <source>
        <dbReference type="Proteomes" id="UP001144396"/>
    </source>
</evidence>
<protein>
    <recommendedName>
        <fullName evidence="4">DUF3558 domain-containing protein</fullName>
    </recommendedName>
</protein>
<keyword evidence="3" id="KW-1185">Reference proteome</keyword>
<gene>
    <name evidence="2" type="ORF">ARHIZOSPH14_18810</name>
</gene>
<name>A0A9W6CYJ4_9MICO</name>
<dbReference type="RefSeq" id="WP_281884348.1">
    <property type="nucleotide sequence ID" value="NZ_BSDP01000001.1"/>
</dbReference>
<evidence type="ECO:0000256" key="1">
    <source>
        <dbReference type="SAM" id="SignalP"/>
    </source>
</evidence>
<reference evidence="2" key="1">
    <citation type="submission" date="2022-12" db="EMBL/GenBank/DDBJ databases">
        <title>Reference genome sequencing for broad-spectrum identification of bacterial and archaeal isolates by mass spectrometry.</title>
        <authorList>
            <person name="Sekiguchi Y."/>
            <person name="Tourlousse D.M."/>
        </authorList>
    </citation>
    <scope>NUCLEOTIDE SEQUENCE</scope>
    <source>
        <strain evidence="2">14</strain>
    </source>
</reference>
<evidence type="ECO:0000313" key="2">
    <source>
        <dbReference type="EMBL" id="GLI27639.1"/>
    </source>
</evidence>
<dbReference type="EMBL" id="BSDP01000001">
    <property type="protein sequence ID" value="GLI27639.1"/>
    <property type="molecule type" value="Genomic_DNA"/>
</dbReference>
<keyword evidence="1" id="KW-0732">Signal</keyword>
<accession>A0A9W6CYJ4</accession>
<dbReference type="Proteomes" id="UP001144396">
    <property type="component" value="Unassembled WGS sequence"/>
</dbReference>
<dbReference type="AlphaFoldDB" id="A0A9W6CYJ4"/>
<proteinExistence type="predicted"/>
<sequence>MTSSLRARGALIVGCLVTALALAGCATSSDAEADAPAEAPDTETTTTDPAGFCDLYPDHATLIGVIESPPSEAAEAVTTVVGLTPGFVATTPPEDIADEWGVLSEYFSEIAAHFADVDTDDDTALGDALEAMPERVNELAFAAADAAYTVGEFAAVECGTGDAAGTTVTDACTLLSEADAPLVAVMGGDVPEGESSDLGFGWIQCQWEAAASDNEVWVMLVPIDEFRSEYLDESTPLANSEIDELEDGAAYEGMIGTGSFSTSGHAVSFTAGDVGGFVSVRTGDGDSRAEDVGAATQLAIAVVGRL</sequence>